<dbReference type="Gene3D" id="3.40.50.300">
    <property type="entry name" value="P-loop containing nucleotide triphosphate hydrolases"/>
    <property type="match status" value="1"/>
</dbReference>
<dbReference type="InterPro" id="IPR027417">
    <property type="entry name" value="P-loop_NTPase"/>
</dbReference>
<accession>A0ABW1VJV7</accession>
<keyword evidence="3" id="KW-0813">Transport</keyword>
<dbReference type="InterPro" id="IPR003593">
    <property type="entry name" value="AAA+_ATPase"/>
</dbReference>
<reference evidence="13" key="1">
    <citation type="journal article" date="2019" name="Int. J. Syst. Evol. Microbiol.">
        <title>The Global Catalogue of Microorganisms (GCM) 10K type strain sequencing project: providing services to taxonomists for standard genome sequencing and annotation.</title>
        <authorList>
            <consortium name="The Broad Institute Genomics Platform"/>
            <consortium name="The Broad Institute Genome Sequencing Center for Infectious Disease"/>
            <person name="Wu L."/>
            <person name="Ma J."/>
        </authorList>
    </citation>
    <scope>NUCLEOTIDE SEQUENCE [LARGE SCALE GENOMIC DNA]</scope>
    <source>
        <strain evidence="13">CGMCC 4.1530</strain>
    </source>
</reference>
<evidence type="ECO:0000256" key="9">
    <source>
        <dbReference type="ARBA" id="ARBA00023065"/>
    </source>
</evidence>
<dbReference type="CDD" id="cd03214">
    <property type="entry name" value="ABC_Iron-Siderophores_B12_Hemin"/>
    <property type="match status" value="1"/>
</dbReference>
<dbReference type="EMBL" id="JBHSUC010000001">
    <property type="protein sequence ID" value="MFC6360793.1"/>
    <property type="molecule type" value="Genomic_DNA"/>
</dbReference>
<dbReference type="GO" id="GO:0005524">
    <property type="term" value="F:ATP binding"/>
    <property type="evidence" value="ECO:0007669"/>
    <property type="project" value="UniProtKB-KW"/>
</dbReference>
<evidence type="ECO:0000256" key="8">
    <source>
        <dbReference type="ARBA" id="ARBA00023004"/>
    </source>
</evidence>
<keyword evidence="7 12" id="KW-0067">ATP-binding</keyword>
<keyword evidence="10" id="KW-0472">Membrane</keyword>
<dbReference type="Proteomes" id="UP001596215">
    <property type="component" value="Unassembled WGS sequence"/>
</dbReference>
<dbReference type="PANTHER" id="PTHR42771:SF2">
    <property type="entry name" value="IRON(3+)-HYDROXAMATE IMPORT ATP-BINDING PROTEIN FHUC"/>
    <property type="match status" value="1"/>
</dbReference>
<comment type="caution">
    <text evidence="12">The sequence shown here is derived from an EMBL/GenBank/DDBJ whole genome shotgun (WGS) entry which is preliminary data.</text>
</comment>
<evidence type="ECO:0000256" key="6">
    <source>
        <dbReference type="ARBA" id="ARBA00022741"/>
    </source>
</evidence>
<comment type="subcellular location">
    <subcellularLocation>
        <location evidence="1">Cell membrane</location>
        <topology evidence="1">Peripheral membrane protein</topology>
    </subcellularLocation>
</comment>
<keyword evidence="13" id="KW-1185">Reference proteome</keyword>
<evidence type="ECO:0000256" key="5">
    <source>
        <dbReference type="ARBA" id="ARBA00022496"/>
    </source>
</evidence>
<dbReference type="SMART" id="SM00382">
    <property type="entry name" value="AAA"/>
    <property type="match status" value="1"/>
</dbReference>
<dbReference type="PROSITE" id="PS00211">
    <property type="entry name" value="ABC_TRANSPORTER_1"/>
    <property type="match status" value="1"/>
</dbReference>
<proteinExistence type="inferred from homology"/>
<dbReference type="RefSeq" id="WP_212706917.1">
    <property type="nucleotide sequence ID" value="NZ_BAAAFW010000059.1"/>
</dbReference>
<organism evidence="12 13">
    <name type="scientific">Tatumella punctata</name>
    <dbReference type="NCBI Taxonomy" id="399969"/>
    <lineage>
        <taxon>Bacteria</taxon>
        <taxon>Pseudomonadati</taxon>
        <taxon>Pseudomonadota</taxon>
        <taxon>Gammaproteobacteria</taxon>
        <taxon>Enterobacterales</taxon>
        <taxon>Erwiniaceae</taxon>
        <taxon>Tatumella</taxon>
    </lineage>
</organism>
<evidence type="ECO:0000313" key="12">
    <source>
        <dbReference type="EMBL" id="MFC6360793.1"/>
    </source>
</evidence>
<evidence type="ECO:0000256" key="7">
    <source>
        <dbReference type="ARBA" id="ARBA00022840"/>
    </source>
</evidence>
<dbReference type="PANTHER" id="PTHR42771">
    <property type="entry name" value="IRON(3+)-HYDROXAMATE IMPORT ATP-BINDING PROTEIN FHUC"/>
    <property type="match status" value="1"/>
</dbReference>
<sequence>MRKNVNSQDTLASAATFGLFQAQVSIEQRQLLRPLNLQFSPQRVTGLIGHNGSGKSTLIKLLSRQSTPSAGEIRWHGKPLSDWGAREFARQVAYLPQSLPVAEGMTVKELVGLGRYAWHGALGKMRHEDHDAIARAIASVDLTRASDQLVESLSGGERQRAWIAMCVVQGSHCLLLDEPTSALDIAHQKEVLSVIHTLSRQRKLTVIMVLHDINMAARFCDEFIALKQGEKIFHGNVSQLMTPSQLEQIYGVPMGVIRQPENGEYISYVR</sequence>
<evidence type="ECO:0000259" key="11">
    <source>
        <dbReference type="PROSITE" id="PS50893"/>
    </source>
</evidence>
<dbReference type="InterPro" id="IPR017871">
    <property type="entry name" value="ABC_transporter-like_CS"/>
</dbReference>
<dbReference type="PROSITE" id="PS50893">
    <property type="entry name" value="ABC_TRANSPORTER_2"/>
    <property type="match status" value="1"/>
</dbReference>
<evidence type="ECO:0000256" key="4">
    <source>
        <dbReference type="ARBA" id="ARBA00022475"/>
    </source>
</evidence>
<evidence type="ECO:0000313" key="13">
    <source>
        <dbReference type="Proteomes" id="UP001596215"/>
    </source>
</evidence>
<keyword evidence="4" id="KW-1003">Cell membrane</keyword>
<keyword evidence="6" id="KW-0547">Nucleotide-binding</keyword>
<dbReference type="Pfam" id="PF00005">
    <property type="entry name" value="ABC_tran"/>
    <property type="match status" value="1"/>
</dbReference>
<evidence type="ECO:0000256" key="3">
    <source>
        <dbReference type="ARBA" id="ARBA00022448"/>
    </source>
</evidence>
<keyword evidence="9" id="KW-0406">Ion transport</keyword>
<keyword evidence="5" id="KW-0410">Iron transport</keyword>
<evidence type="ECO:0000256" key="2">
    <source>
        <dbReference type="ARBA" id="ARBA00006526"/>
    </source>
</evidence>
<evidence type="ECO:0000256" key="10">
    <source>
        <dbReference type="ARBA" id="ARBA00023136"/>
    </source>
</evidence>
<dbReference type="InterPro" id="IPR003439">
    <property type="entry name" value="ABC_transporter-like_ATP-bd"/>
</dbReference>
<comment type="similarity">
    <text evidence="2">Belongs to the ABC transporter superfamily. Drug exporter-2 (TC 3.A.1.117) family.</text>
</comment>
<keyword evidence="8" id="KW-0408">Iron</keyword>
<name>A0ABW1VJV7_9GAMM</name>
<protein>
    <submittedName>
        <fullName evidence="12">ATP-binding cassette domain-containing protein</fullName>
    </submittedName>
</protein>
<feature type="domain" description="ABC transporter" evidence="11">
    <location>
        <begin position="5"/>
        <end position="253"/>
    </location>
</feature>
<dbReference type="SUPFAM" id="SSF52540">
    <property type="entry name" value="P-loop containing nucleoside triphosphate hydrolases"/>
    <property type="match status" value="1"/>
</dbReference>
<evidence type="ECO:0000256" key="1">
    <source>
        <dbReference type="ARBA" id="ARBA00004202"/>
    </source>
</evidence>
<gene>
    <name evidence="12" type="ORF">ACFP73_01535</name>
</gene>
<dbReference type="InterPro" id="IPR051535">
    <property type="entry name" value="Siderophore_ABC-ATPase"/>
</dbReference>